<evidence type="ECO:0000313" key="1">
    <source>
        <dbReference type="EMBL" id="RPD38500.1"/>
    </source>
</evidence>
<dbReference type="EMBL" id="RMBX01000015">
    <property type="protein sequence ID" value="RPD38500.1"/>
    <property type="molecule type" value="Genomic_DNA"/>
</dbReference>
<dbReference type="RefSeq" id="WP_120518998.1">
    <property type="nucleotide sequence ID" value="NZ_QXZY01000015.1"/>
</dbReference>
<sequence length="94" mass="10824">METFEIESVSILKEFYLAFLGSGKTFRNRVCKELGYNHSLFYKRMNEPKHTDLSIADRERIIHEAEIIVKDISSLLKVQKDALNPPKGVLKVGK</sequence>
<accession>A0A3N4MEH5</accession>
<proteinExistence type="predicted"/>
<reference evidence="2" key="1">
    <citation type="submission" date="2018-11" db="EMBL/GenBank/DDBJ databases">
        <title>Chitinophaga lutea sp.nov., isolate from arsenic contaminated soil.</title>
        <authorList>
            <person name="Zong Y."/>
        </authorList>
    </citation>
    <scope>NUCLEOTIDE SEQUENCE [LARGE SCALE GENOMIC DNA]</scope>
    <source>
        <strain evidence="2">YLT18</strain>
    </source>
</reference>
<keyword evidence="2" id="KW-1185">Reference proteome</keyword>
<name>A0A3N4MEH5_9BACT</name>
<dbReference type="Proteomes" id="UP000279089">
    <property type="component" value="Unassembled WGS sequence"/>
</dbReference>
<protein>
    <submittedName>
        <fullName evidence="1">Uncharacterized protein</fullName>
    </submittedName>
</protein>
<dbReference type="AlphaFoldDB" id="A0A3N4MEH5"/>
<gene>
    <name evidence="1" type="ORF">EG028_24850</name>
</gene>
<comment type="caution">
    <text evidence="1">The sequence shown here is derived from an EMBL/GenBank/DDBJ whole genome shotgun (WGS) entry which is preliminary data.</text>
</comment>
<evidence type="ECO:0000313" key="2">
    <source>
        <dbReference type="Proteomes" id="UP000279089"/>
    </source>
</evidence>
<organism evidence="1 2">
    <name type="scientific">Chitinophaga barathri</name>
    <dbReference type="NCBI Taxonomy" id="1647451"/>
    <lineage>
        <taxon>Bacteria</taxon>
        <taxon>Pseudomonadati</taxon>
        <taxon>Bacteroidota</taxon>
        <taxon>Chitinophagia</taxon>
        <taxon>Chitinophagales</taxon>
        <taxon>Chitinophagaceae</taxon>
        <taxon>Chitinophaga</taxon>
    </lineage>
</organism>